<keyword evidence="2" id="KW-0488">Methylation</keyword>
<feature type="compositionally biased region" description="Polar residues" evidence="5">
    <location>
        <begin position="1023"/>
        <end position="1039"/>
    </location>
</feature>
<comment type="subcellular location">
    <subcellularLocation>
        <location evidence="1">Nucleus</location>
    </subcellularLocation>
</comment>
<dbReference type="CDD" id="cd12884">
    <property type="entry name" value="SPRY_hnRNP"/>
    <property type="match status" value="1"/>
</dbReference>
<dbReference type="PANTHER" id="PTHR12381">
    <property type="entry name" value="HETEROGENEOUS NUCLEAR RIBONUCLEOPROTEIN U FAMILY MEMBER"/>
    <property type="match status" value="1"/>
</dbReference>
<evidence type="ECO:0000256" key="1">
    <source>
        <dbReference type="ARBA" id="ARBA00004123"/>
    </source>
</evidence>
<feature type="compositionally biased region" description="Polar residues" evidence="5">
    <location>
        <begin position="981"/>
        <end position="990"/>
    </location>
</feature>
<feature type="compositionally biased region" description="Low complexity" evidence="5">
    <location>
        <begin position="1130"/>
        <end position="1146"/>
    </location>
</feature>
<dbReference type="InterPro" id="IPR027417">
    <property type="entry name" value="P-loop_NTPase"/>
</dbReference>
<dbReference type="PROSITE" id="PS50800">
    <property type="entry name" value="SAP"/>
    <property type="match status" value="1"/>
</dbReference>
<feature type="compositionally biased region" description="Low complexity" evidence="5">
    <location>
        <begin position="1056"/>
        <end position="1067"/>
    </location>
</feature>
<evidence type="ECO:0000256" key="3">
    <source>
        <dbReference type="ARBA" id="ARBA00022553"/>
    </source>
</evidence>
<dbReference type="InterPro" id="IPR001870">
    <property type="entry name" value="B30.2/SPRY"/>
</dbReference>
<dbReference type="GO" id="GO:0003723">
    <property type="term" value="F:RNA binding"/>
    <property type="evidence" value="ECO:0007669"/>
    <property type="project" value="TreeGrafter"/>
</dbReference>
<feature type="compositionally biased region" description="Gly residues" evidence="5">
    <location>
        <begin position="847"/>
        <end position="862"/>
    </location>
</feature>
<feature type="compositionally biased region" description="Gly residues" evidence="5">
    <location>
        <begin position="1068"/>
        <end position="1077"/>
    </location>
</feature>
<feature type="compositionally biased region" description="Gly residues" evidence="5">
    <location>
        <begin position="1442"/>
        <end position="1452"/>
    </location>
</feature>
<feature type="region of interest" description="Disordered" evidence="5">
    <location>
        <begin position="1291"/>
        <end position="1329"/>
    </location>
</feature>
<feature type="domain" description="SAP" evidence="7">
    <location>
        <begin position="7"/>
        <end position="41"/>
    </location>
</feature>
<dbReference type="InterPro" id="IPR043136">
    <property type="entry name" value="B30.2/SPRY_sf"/>
</dbReference>
<dbReference type="GO" id="GO:0005634">
    <property type="term" value="C:nucleus"/>
    <property type="evidence" value="ECO:0007669"/>
    <property type="project" value="UniProtKB-SubCell"/>
</dbReference>
<organism evidence="10">
    <name type="scientific">Rodentolepis nana</name>
    <name type="common">Dwarf tapeworm</name>
    <name type="synonym">Hymenolepis nana</name>
    <dbReference type="NCBI Taxonomy" id="102285"/>
    <lineage>
        <taxon>Eukaryota</taxon>
        <taxon>Metazoa</taxon>
        <taxon>Spiralia</taxon>
        <taxon>Lophotrochozoa</taxon>
        <taxon>Platyhelminthes</taxon>
        <taxon>Cestoda</taxon>
        <taxon>Eucestoda</taxon>
        <taxon>Cyclophyllidea</taxon>
        <taxon>Hymenolepididae</taxon>
        <taxon>Rodentolepis</taxon>
    </lineage>
</organism>
<dbReference type="STRING" id="102285.A0A0R3T537"/>
<reference evidence="10" key="1">
    <citation type="submission" date="2017-02" db="UniProtKB">
        <authorList>
            <consortium name="WormBaseParasite"/>
        </authorList>
    </citation>
    <scope>IDENTIFICATION</scope>
</reference>
<dbReference type="SUPFAM" id="SSF68906">
    <property type="entry name" value="SAP domain"/>
    <property type="match status" value="1"/>
</dbReference>
<feature type="compositionally biased region" description="Polar residues" evidence="5">
    <location>
        <begin position="116"/>
        <end position="125"/>
    </location>
</feature>
<feature type="compositionally biased region" description="Low complexity" evidence="5">
    <location>
        <begin position="1291"/>
        <end position="1321"/>
    </location>
</feature>
<dbReference type="Proteomes" id="UP000278807">
    <property type="component" value="Unassembled WGS sequence"/>
</dbReference>
<keyword evidence="3" id="KW-0597">Phosphoprotein</keyword>
<dbReference type="InterPro" id="IPR003034">
    <property type="entry name" value="SAP_dom"/>
</dbReference>
<feature type="compositionally biased region" description="Gly residues" evidence="5">
    <location>
        <begin position="786"/>
        <end position="801"/>
    </location>
</feature>
<feature type="compositionally biased region" description="Basic and acidic residues" evidence="5">
    <location>
        <begin position="147"/>
        <end position="209"/>
    </location>
</feature>
<feature type="compositionally biased region" description="Low complexity" evidence="5">
    <location>
        <begin position="1453"/>
        <end position="1462"/>
    </location>
</feature>
<dbReference type="InterPro" id="IPR035778">
    <property type="entry name" value="SPRY_hnRNP_U"/>
</dbReference>
<evidence type="ECO:0000313" key="10">
    <source>
        <dbReference type="WBParaSite" id="HNAJ_0000217501-mRNA-1"/>
    </source>
</evidence>
<feature type="compositionally biased region" description="Low complexity" evidence="5">
    <location>
        <begin position="1081"/>
        <end position="1093"/>
    </location>
</feature>
<accession>A0A0R3T537</accession>
<evidence type="ECO:0000256" key="2">
    <source>
        <dbReference type="ARBA" id="ARBA00022481"/>
    </source>
</evidence>
<feature type="compositionally biased region" description="Gly residues" evidence="5">
    <location>
        <begin position="1041"/>
        <end position="1051"/>
    </location>
</feature>
<reference evidence="8 9" key="2">
    <citation type="submission" date="2018-11" db="EMBL/GenBank/DDBJ databases">
        <authorList>
            <consortium name="Pathogen Informatics"/>
        </authorList>
    </citation>
    <scope>NUCLEOTIDE SEQUENCE [LARGE SCALE GENOMIC DNA]</scope>
</reference>
<feature type="compositionally biased region" description="Polar residues" evidence="5">
    <location>
        <begin position="1176"/>
        <end position="1186"/>
    </location>
</feature>
<evidence type="ECO:0000313" key="8">
    <source>
        <dbReference type="EMBL" id="VDN98034.1"/>
    </source>
</evidence>
<feature type="domain" description="B30.2/SPRY" evidence="6">
    <location>
        <begin position="240"/>
        <end position="438"/>
    </location>
</feature>
<dbReference type="Gene3D" id="3.40.50.300">
    <property type="entry name" value="P-loop containing nucleotide triphosphate hydrolases"/>
    <property type="match status" value="2"/>
</dbReference>
<feature type="compositionally biased region" description="Basic and acidic residues" evidence="5">
    <location>
        <begin position="678"/>
        <end position="769"/>
    </location>
</feature>
<dbReference type="Gene3D" id="2.60.120.920">
    <property type="match status" value="1"/>
</dbReference>
<proteinExistence type="predicted"/>
<evidence type="ECO:0000259" key="7">
    <source>
        <dbReference type="PROSITE" id="PS50800"/>
    </source>
</evidence>
<dbReference type="InterPro" id="IPR013320">
    <property type="entry name" value="ConA-like_dom_sf"/>
</dbReference>
<dbReference type="SUPFAM" id="SSF49899">
    <property type="entry name" value="Concanavalin A-like lectins/glucanases"/>
    <property type="match status" value="1"/>
</dbReference>
<dbReference type="Pfam" id="PF02037">
    <property type="entry name" value="SAP"/>
    <property type="match status" value="1"/>
</dbReference>
<evidence type="ECO:0000256" key="5">
    <source>
        <dbReference type="SAM" id="MobiDB-lite"/>
    </source>
</evidence>
<protein>
    <submittedName>
        <fullName evidence="10">SAP domain-containing protein</fullName>
    </submittedName>
</protein>
<evidence type="ECO:0000259" key="6">
    <source>
        <dbReference type="PROSITE" id="PS50188"/>
    </source>
</evidence>
<gene>
    <name evidence="8" type="ORF">HNAJ_LOCUS2175</name>
</gene>
<feature type="compositionally biased region" description="Gly residues" evidence="5">
    <location>
        <begin position="1147"/>
        <end position="1157"/>
    </location>
</feature>
<evidence type="ECO:0000256" key="4">
    <source>
        <dbReference type="ARBA" id="ARBA00023242"/>
    </source>
</evidence>
<dbReference type="WBParaSite" id="HNAJ_0000217501-mRNA-1">
    <property type="protein sequence ID" value="HNAJ_0000217501-mRNA-1"/>
    <property type="gene ID" value="HNAJ_0000217501"/>
</dbReference>
<feature type="compositionally biased region" description="Basic and acidic residues" evidence="5">
    <location>
        <begin position="217"/>
        <end position="233"/>
    </location>
</feature>
<dbReference type="PANTHER" id="PTHR12381:SF56">
    <property type="entry name" value="B30.2_SPRY DOMAIN-CONTAINING PROTEIN-RELATED"/>
    <property type="match status" value="1"/>
</dbReference>
<dbReference type="SUPFAM" id="SSF52540">
    <property type="entry name" value="P-loop containing nucleoside triphosphate hydrolases"/>
    <property type="match status" value="1"/>
</dbReference>
<feature type="region of interest" description="Disordered" evidence="5">
    <location>
        <begin position="678"/>
        <end position="1191"/>
    </location>
</feature>
<sequence>MDKGFDPSSLKVNDLRDELRRRGLNPLGVKSVLLKRLSEALTKEDKTLEDFAKSLAEVKSPNKNVAAAEADSVVSTEEASLIPANGDSAVDEKEGGDSSNDISKPEEEKIEDDSNFDTSAQQPDSSADIAADANKDPQNPDFTNEPAIEKATEESNDESKDESSEQRPKSDNESSHKQYATEKTTDDQSSERHRGHSREKDRTSRDRSRERRRHYSRDRSPRGGRDRSSDRERRRSPRRTRESSLTVDDEIDGWENREDVFLDFYNSDLSLVINQDCYSAKPMTDEGFALMWAGTRANYGVKSGKTFFEVKIVKELFIDSTDESIDDVTHVLRVGWSMDKSGLTLGEELNSFGYGGTGKKSTDGKFEDYGSPFKEGDVVGAFLEFTDSEVIMTFSVNGTNQGECFRFEKSSVGENAAFFPHVYVKNVEFSVNFGQNDQPAWFPPEDDNFVLIGTVPVEERVRGLLPPAKKEDCEVIMMIGLPGCGKTYYSLNLLKDNPEKYFNVLGTNLILDKMKVMGLSRKRNYSGRWDVLINKATQCLNKIISIACKRKRNYILDQLSALGFLSTGLIFPLFPLIGRVGIEQTNVFPSAQRRKMRPFDGFQRKAIVIVPTDDEFKRRIEQRTKEEGKEVPEKAVLEMKANFEIPKPVSDDPASMFDEVIFTELQREEAEKLVKEYNVEGKASRSQDRRSRADSPEHSSYHSRSHRDDRHRDSRSRYDSYSRSSGRGDYDRRESRGMRFDYRGDRGDDRGRFGSRYRDDFGRGGRDSGRFGGVRYDNELDYRRGPPGGGFQRNPRGGGPYSGSAFSRPPFPPGGLQYGGPPSYGPPSDSYNRGGYSRGGPDSYPRGGRGGYGGNYGPGSGYGYYQPGERRRFDDSDSADPSTGPPPSKQPAFSSDFRSGGGYQGDSYRGGFRGGRGSSDKGSFSQPAIGGGYGYTYGSSYPPSAPQSKGGDSSTPGRYPPGGRADEFQSKSLGPYAGSGSKPSRFSSATGEADKSIPKPQDSPGSRFRSSAYQGFDGGKESGQPSRSRFDQPSQQSQGPYGLGGTFGQPGVGRRSGSTGATTQGYAYGQGYGGEFGNRGSAPSQQQSQKAPQTGYGSEFVARGSNPPPSQSLKPQQGGYGGGFGNTLYGRQQQQSGESSQRFSKGFGSGDQSGGAGSYNKPGQQQSYGTDVYGQRSATGPGTNPSAPKFQQGYYQGYGSAAAQSTGGTSGKPGQQQITYIACYCFSKVTQAAVFTGNKAERSLLKANHLLNLVLANTELVQLPIVLLSDVLPIEGYSVYGQQGGAALGAPQQYQQQRYGGDSSSANASASSRGSAYGQQSTSQSKLDPRSYDYSPLFGSVNYIYGENLDSQLNTIPKPLAPATIPGAGAGGNSFYAAALSATAKGTPAATGSSAYGSAAGQPAQQQQMPTSAYGFGGAAGFYGGAAGAGAQASWHSYEGVAPGGQTGGTGSSSGTSQTQQGYGYGQR</sequence>
<dbReference type="GO" id="GO:0000380">
    <property type="term" value="P:alternative mRNA splicing, via spliceosome"/>
    <property type="evidence" value="ECO:0007669"/>
    <property type="project" value="TreeGrafter"/>
</dbReference>
<dbReference type="Gene3D" id="1.10.720.30">
    <property type="entry name" value="SAP domain"/>
    <property type="match status" value="1"/>
</dbReference>
<dbReference type="EMBL" id="UZAE01001008">
    <property type="protein sequence ID" value="VDN98034.1"/>
    <property type="molecule type" value="Genomic_DNA"/>
</dbReference>
<dbReference type="InterPro" id="IPR003877">
    <property type="entry name" value="SPRY_dom"/>
</dbReference>
<dbReference type="SMART" id="SM00449">
    <property type="entry name" value="SPRY"/>
    <property type="match status" value="1"/>
</dbReference>
<dbReference type="Pfam" id="PF13671">
    <property type="entry name" value="AAA_33"/>
    <property type="match status" value="1"/>
</dbReference>
<evidence type="ECO:0000313" key="9">
    <source>
        <dbReference type="Proteomes" id="UP000278807"/>
    </source>
</evidence>
<keyword evidence="9" id="KW-1185">Reference proteome</keyword>
<feature type="region of interest" description="Disordered" evidence="5">
    <location>
        <begin position="1438"/>
        <end position="1468"/>
    </location>
</feature>
<name>A0A0R3T537_RODNA</name>
<dbReference type="PROSITE" id="PS50188">
    <property type="entry name" value="B302_SPRY"/>
    <property type="match status" value="1"/>
</dbReference>
<keyword evidence="4" id="KW-0539">Nucleus</keyword>
<dbReference type="InterPro" id="IPR036361">
    <property type="entry name" value="SAP_dom_sf"/>
</dbReference>
<dbReference type="OrthoDB" id="445357at2759"/>
<dbReference type="SMART" id="SM00513">
    <property type="entry name" value="SAP"/>
    <property type="match status" value="1"/>
</dbReference>
<feature type="region of interest" description="Disordered" evidence="5">
    <location>
        <begin position="59"/>
        <end position="246"/>
    </location>
</feature>